<name>A0A0N8KM36_9CYAN</name>
<dbReference type="PANTHER" id="PTHR43017">
    <property type="entry name" value="GALACTOSIDE O-ACETYLTRANSFERASE"/>
    <property type="match status" value="1"/>
</dbReference>
<keyword evidence="2 5" id="KW-0808">Transferase</keyword>
<reference evidence="7 8" key="1">
    <citation type="submission" date="2015-09" db="EMBL/GenBank/DDBJ databases">
        <title>Identification and resolution of microdiversity through metagenomic sequencing of parallel consortia.</title>
        <authorList>
            <person name="Nelson W.C."/>
            <person name="Romine M.F."/>
            <person name="Lindemann S.R."/>
        </authorList>
    </citation>
    <scope>NUCLEOTIDE SEQUENCE [LARGE SCALE GENOMIC DNA]</scope>
    <source>
        <strain evidence="7">Ana</strain>
    </source>
</reference>
<evidence type="ECO:0000256" key="5">
    <source>
        <dbReference type="RuleBase" id="RU367021"/>
    </source>
</evidence>
<evidence type="ECO:0000313" key="7">
    <source>
        <dbReference type="EMBL" id="KPQ32642.1"/>
    </source>
</evidence>
<dbReference type="InterPro" id="IPR039369">
    <property type="entry name" value="LacA-like"/>
</dbReference>
<organism evidence="7 8">
    <name type="scientific">Phormidesmis priestleyi Ana</name>
    <dbReference type="NCBI Taxonomy" id="1666911"/>
    <lineage>
        <taxon>Bacteria</taxon>
        <taxon>Bacillati</taxon>
        <taxon>Cyanobacteriota</taxon>
        <taxon>Cyanophyceae</taxon>
        <taxon>Leptolyngbyales</taxon>
        <taxon>Leptolyngbyaceae</taxon>
        <taxon>Phormidesmis</taxon>
    </lineage>
</organism>
<evidence type="ECO:0000259" key="6">
    <source>
        <dbReference type="SMART" id="SM01266"/>
    </source>
</evidence>
<dbReference type="EMBL" id="LJZR01000050">
    <property type="protein sequence ID" value="KPQ32642.1"/>
    <property type="molecule type" value="Genomic_DNA"/>
</dbReference>
<evidence type="ECO:0000256" key="2">
    <source>
        <dbReference type="ARBA" id="ARBA00022679"/>
    </source>
</evidence>
<dbReference type="Proteomes" id="UP000050465">
    <property type="component" value="Unassembled WGS sequence"/>
</dbReference>
<comment type="caution">
    <text evidence="7">The sequence shown here is derived from an EMBL/GenBank/DDBJ whole genome shotgun (WGS) entry which is preliminary data.</text>
</comment>
<dbReference type="Pfam" id="PF12464">
    <property type="entry name" value="Mac"/>
    <property type="match status" value="1"/>
</dbReference>
<dbReference type="EC" id="2.3.1.-" evidence="5"/>
<proteinExistence type="inferred from homology"/>
<dbReference type="GO" id="GO:0031470">
    <property type="term" value="C:carboxysome"/>
    <property type="evidence" value="ECO:0007669"/>
    <property type="project" value="UniProtKB-ARBA"/>
</dbReference>
<dbReference type="InterPro" id="IPR011004">
    <property type="entry name" value="Trimer_LpxA-like_sf"/>
</dbReference>
<keyword evidence="4 5" id="KW-0012">Acyltransferase</keyword>
<dbReference type="PATRIC" id="fig|1666911.3.peg.3143"/>
<dbReference type="InterPro" id="IPR018357">
    <property type="entry name" value="Hexapep_transf_CS"/>
</dbReference>
<evidence type="ECO:0000256" key="1">
    <source>
        <dbReference type="ARBA" id="ARBA00007274"/>
    </source>
</evidence>
<dbReference type="STRING" id="1666911.HLUCCA11_20965"/>
<dbReference type="PROSITE" id="PS00101">
    <property type="entry name" value="HEXAPEP_TRANSFERASES"/>
    <property type="match status" value="1"/>
</dbReference>
<evidence type="ECO:0000256" key="4">
    <source>
        <dbReference type="ARBA" id="ARBA00023315"/>
    </source>
</evidence>
<dbReference type="InterPro" id="IPR024688">
    <property type="entry name" value="Mac_dom"/>
</dbReference>
<dbReference type="GO" id="GO:0008870">
    <property type="term" value="F:galactoside O-acetyltransferase activity"/>
    <property type="evidence" value="ECO:0007669"/>
    <property type="project" value="TreeGrafter"/>
</dbReference>
<dbReference type="SMART" id="SM01266">
    <property type="entry name" value="Mac"/>
    <property type="match status" value="1"/>
</dbReference>
<dbReference type="Gene3D" id="2.160.10.10">
    <property type="entry name" value="Hexapeptide repeat proteins"/>
    <property type="match status" value="1"/>
</dbReference>
<accession>A0A0N8KM36</accession>
<dbReference type="SUPFAM" id="SSF51161">
    <property type="entry name" value="Trimeric LpxA-like enzymes"/>
    <property type="match status" value="1"/>
</dbReference>
<comment type="similarity">
    <text evidence="1 5">Belongs to the transferase hexapeptide repeat family.</text>
</comment>
<keyword evidence="3" id="KW-0677">Repeat</keyword>
<dbReference type="Pfam" id="PF00132">
    <property type="entry name" value="Hexapep"/>
    <property type="match status" value="1"/>
</dbReference>
<dbReference type="InterPro" id="IPR001451">
    <property type="entry name" value="Hexapep"/>
</dbReference>
<sequence>MSERKEKTEREKMLTGELYLASDSELVKMHRQALELMHRFNTLPPANIAEQQETIRQLFGKVGQSFSINPPFYCDYGCHIFAGENLYINYDCTILDCAEVHIGDNVLIATKVQIYAAYHPTDPALRLTKKELAAPVWIGNNVWIGGGAIICPGVSIGSNVTIGAGSVVTQSIPDNVVAVGNPCRAIKSVDAIF</sequence>
<dbReference type="CDD" id="cd03357">
    <property type="entry name" value="LbH_MAT_GAT"/>
    <property type="match status" value="1"/>
</dbReference>
<dbReference type="AlphaFoldDB" id="A0A0N8KM36"/>
<evidence type="ECO:0000313" key="8">
    <source>
        <dbReference type="Proteomes" id="UP000050465"/>
    </source>
</evidence>
<feature type="domain" description="Maltose/galactoside acetyltransferase" evidence="6">
    <location>
        <begin position="10"/>
        <end position="64"/>
    </location>
</feature>
<protein>
    <recommendedName>
        <fullName evidence="5">Acetyltransferase</fullName>
        <ecNumber evidence="5">2.3.1.-</ecNumber>
    </recommendedName>
</protein>
<dbReference type="FunFam" id="2.160.10.10:FF:000008">
    <property type="entry name" value="Maltose O-acetyltransferase"/>
    <property type="match status" value="1"/>
</dbReference>
<dbReference type="PANTHER" id="PTHR43017:SF1">
    <property type="entry name" value="ACETYLTRANSFERASE YJL218W-RELATED"/>
    <property type="match status" value="1"/>
</dbReference>
<dbReference type="GO" id="GO:0043886">
    <property type="term" value="F:structural constituent of carboxysome shell"/>
    <property type="evidence" value="ECO:0007669"/>
    <property type="project" value="UniProtKB-ARBA"/>
</dbReference>
<gene>
    <name evidence="7" type="primary">maa</name>
    <name evidence="7" type="ORF">HLUCCA11_20965</name>
</gene>
<evidence type="ECO:0000256" key="3">
    <source>
        <dbReference type="ARBA" id="ARBA00022737"/>
    </source>
</evidence>